<protein>
    <submittedName>
        <fullName evidence="1">Gliding motility protein GldM</fullName>
    </submittedName>
</protein>
<evidence type="ECO:0000313" key="1">
    <source>
        <dbReference type="EMBL" id="TGY80807.1"/>
    </source>
</evidence>
<name>A0AC61RKI1_9BACT</name>
<reference evidence="1" key="1">
    <citation type="submission" date="2019-04" db="EMBL/GenBank/DDBJ databases">
        <title>Microbes associate with the intestines of laboratory mice.</title>
        <authorList>
            <person name="Navarre W."/>
            <person name="Wong E."/>
            <person name="Huang K."/>
            <person name="Tropini C."/>
            <person name="Ng K."/>
            <person name="Yu B."/>
        </authorList>
    </citation>
    <scope>NUCLEOTIDE SEQUENCE</scope>
    <source>
        <strain evidence="1">NM04_E33</strain>
    </source>
</reference>
<organism evidence="1 2">
    <name type="scientific">Lepagella muris</name>
    <dbReference type="NCBI Taxonomy" id="3032870"/>
    <lineage>
        <taxon>Bacteria</taxon>
        <taxon>Pseudomonadati</taxon>
        <taxon>Bacteroidota</taxon>
        <taxon>Bacteroidia</taxon>
        <taxon>Bacteroidales</taxon>
        <taxon>Muribaculaceae</taxon>
        <taxon>Lepagella</taxon>
    </lineage>
</organism>
<gene>
    <name evidence="1" type="primary">gldM</name>
    <name evidence="1" type="ORF">E5331_00055</name>
</gene>
<accession>A0AC61RKI1</accession>
<dbReference type="Proteomes" id="UP000306319">
    <property type="component" value="Unassembled WGS sequence"/>
</dbReference>
<comment type="caution">
    <text evidence="1">The sequence shown here is derived from an EMBL/GenBank/DDBJ whole genome shotgun (WGS) entry which is preliminary data.</text>
</comment>
<sequence length="520" mass="56991">MAGGNNVARMSPRQRMINLMYIVLTAMLALNVSSDVLNGFNQVHDGLRTTNRNMTSKNEVQFRYLSELYDKNPTKVGEWYEKGDRLHDMSQSLCLTIDSLKLAIARQADGNDANPEQIVNLDDLEAASVTMLRPGRNEGKKLRESVNAFREYVSSLITDPTKRKAMEAMLSTGKPDEGENSWENRNFDNMPAIAAVTLLTKLENDIRQAESEALTNLITNVDISDVRVNSLDAYVIPNSKMVMRGDKYSANIVLAAIDTTQRPTVFVNGSKLPNDKGLLELNATTVGTHDYSGYIEVMKGDGSIDRREFKSSYTVMEPMATISPTLMNVLYAGIDNPISISVPGFPMNAIQATMTNGTLTRSGDSWIARPQTVGSEAVISVTANTDGAARNVGSMTFRVRKLPDPTPYIPIKDAQGNVVHYKGSPKKISKAALMAAESLGAAIDDDILNVTYTVVSFSTVFFDSMGNAIPEVSDGASFSRRQKEQFKRLKPGKNFFITDVKAKGPDGITRDISPINVALN</sequence>
<dbReference type="EMBL" id="SRYB01000001">
    <property type="protein sequence ID" value="TGY80807.1"/>
    <property type="molecule type" value="Genomic_DNA"/>
</dbReference>
<keyword evidence="2" id="KW-1185">Reference proteome</keyword>
<evidence type="ECO:0000313" key="2">
    <source>
        <dbReference type="Proteomes" id="UP000306319"/>
    </source>
</evidence>
<proteinExistence type="predicted"/>